<protein>
    <submittedName>
        <fullName evidence="1">Uncharacterized protein</fullName>
    </submittedName>
</protein>
<reference evidence="1" key="1">
    <citation type="journal article" date="2019" name="bioRxiv">
        <title>The Genome of the Zebra Mussel, Dreissena polymorpha: A Resource for Invasive Species Research.</title>
        <authorList>
            <person name="McCartney M.A."/>
            <person name="Auch B."/>
            <person name="Kono T."/>
            <person name="Mallez S."/>
            <person name="Zhang Y."/>
            <person name="Obille A."/>
            <person name="Becker A."/>
            <person name="Abrahante J.E."/>
            <person name="Garbe J."/>
            <person name="Badalamenti J.P."/>
            <person name="Herman A."/>
            <person name="Mangelson H."/>
            <person name="Liachko I."/>
            <person name="Sullivan S."/>
            <person name="Sone E.D."/>
            <person name="Koren S."/>
            <person name="Silverstein K.A.T."/>
            <person name="Beckman K.B."/>
            <person name="Gohl D.M."/>
        </authorList>
    </citation>
    <scope>NUCLEOTIDE SEQUENCE</scope>
    <source>
        <strain evidence="1">Duluth1</strain>
        <tissue evidence="1">Whole animal</tissue>
    </source>
</reference>
<evidence type="ECO:0000313" key="2">
    <source>
        <dbReference type="Proteomes" id="UP000828390"/>
    </source>
</evidence>
<dbReference type="AlphaFoldDB" id="A0A9D4KXK8"/>
<accession>A0A9D4KXK8</accession>
<keyword evidence="2" id="KW-1185">Reference proteome</keyword>
<gene>
    <name evidence="1" type="ORF">DPMN_089314</name>
</gene>
<organism evidence="1 2">
    <name type="scientific">Dreissena polymorpha</name>
    <name type="common">Zebra mussel</name>
    <name type="synonym">Mytilus polymorpha</name>
    <dbReference type="NCBI Taxonomy" id="45954"/>
    <lineage>
        <taxon>Eukaryota</taxon>
        <taxon>Metazoa</taxon>
        <taxon>Spiralia</taxon>
        <taxon>Lophotrochozoa</taxon>
        <taxon>Mollusca</taxon>
        <taxon>Bivalvia</taxon>
        <taxon>Autobranchia</taxon>
        <taxon>Heteroconchia</taxon>
        <taxon>Euheterodonta</taxon>
        <taxon>Imparidentia</taxon>
        <taxon>Neoheterodontei</taxon>
        <taxon>Myida</taxon>
        <taxon>Dreissenoidea</taxon>
        <taxon>Dreissenidae</taxon>
        <taxon>Dreissena</taxon>
    </lineage>
</organism>
<reference evidence="1" key="2">
    <citation type="submission" date="2020-11" db="EMBL/GenBank/DDBJ databases">
        <authorList>
            <person name="McCartney M.A."/>
            <person name="Auch B."/>
            <person name="Kono T."/>
            <person name="Mallez S."/>
            <person name="Becker A."/>
            <person name="Gohl D.M."/>
            <person name="Silverstein K.A.T."/>
            <person name="Koren S."/>
            <person name="Bechman K.B."/>
            <person name="Herman A."/>
            <person name="Abrahante J.E."/>
            <person name="Garbe J."/>
        </authorList>
    </citation>
    <scope>NUCLEOTIDE SEQUENCE</scope>
    <source>
        <strain evidence="1">Duluth1</strain>
        <tissue evidence="1">Whole animal</tissue>
    </source>
</reference>
<name>A0A9D4KXK8_DREPO</name>
<comment type="caution">
    <text evidence="1">The sequence shown here is derived from an EMBL/GenBank/DDBJ whole genome shotgun (WGS) entry which is preliminary data.</text>
</comment>
<evidence type="ECO:0000313" key="1">
    <source>
        <dbReference type="EMBL" id="KAH3847002.1"/>
    </source>
</evidence>
<sequence>MKHAEYVNPSEYPRSHIVKAGKSKREYRQNIDMLTKTKEEPHIIPTNISGTHSSNRDCSRATINNVESEKHCWFEIEQKP</sequence>
<dbReference type="EMBL" id="JAIWYP010000003">
    <property type="protein sequence ID" value="KAH3847002.1"/>
    <property type="molecule type" value="Genomic_DNA"/>
</dbReference>
<proteinExistence type="predicted"/>
<dbReference type="Proteomes" id="UP000828390">
    <property type="component" value="Unassembled WGS sequence"/>
</dbReference>